<dbReference type="Gene3D" id="1.20.1740.10">
    <property type="entry name" value="Amino acid/polyamine transporter I"/>
    <property type="match status" value="1"/>
</dbReference>
<evidence type="ECO:0000256" key="6">
    <source>
        <dbReference type="SAM" id="Phobius"/>
    </source>
</evidence>
<dbReference type="OrthoDB" id="251655at2"/>
<feature type="transmembrane region" description="Helical" evidence="6">
    <location>
        <begin position="336"/>
        <end position="356"/>
    </location>
</feature>
<keyword evidence="5 6" id="KW-0472">Membrane</keyword>
<feature type="transmembrane region" description="Helical" evidence="6">
    <location>
        <begin position="392"/>
        <end position="411"/>
    </location>
</feature>
<dbReference type="Pfam" id="PF13520">
    <property type="entry name" value="AA_permease_2"/>
    <property type="match status" value="1"/>
</dbReference>
<dbReference type="GO" id="GO:0016020">
    <property type="term" value="C:membrane"/>
    <property type="evidence" value="ECO:0007669"/>
    <property type="project" value="UniProtKB-SubCell"/>
</dbReference>
<feature type="transmembrane region" description="Helical" evidence="6">
    <location>
        <begin position="417"/>
        <end position="436"/>
    </location>
</feature>
<dbReference type="InterPro" id="IPR002293">
    <property type="entry name" value="AA/rel_permease1"/>
</dbReference>
<dbReference type="KEGG" id="saci:Sinac_4719"/>
<evidence type="ECO:0000256" key="3">
    <source>
        <dbReference type="ARBA" id="ARBA00022692"/>
    </source>
</evidence>
<evidence type="ECO:0000256" key="1">
    <source>
        <dbReference type="ARBA" id="ARBA00004651"/>
    </source>
</evidence>
<gene>
    <name evidence="8" type="ordered locus">Sinac_4719</name>
</gene>
<feature type="transmembrane region" description="Helical" evidence="6">
    <location>
        <begin position="448"/>
        <end position="466"/>
    </location>
</feature>
<feature type="transmembrane region" description="Helical" evidence="6">
    <location>
        <begin position="291"/>
        <end position="316"/>
    </location>
</feature>
<sequence>MLSTGERPRELHWYHAGPMLFGDWGTSRLYVLGLAFAFNGRASFWYIAAMCLLMIGVGWCYTAVCRLFPDGGGVYSAARQRSELLAVVGALLLCADYVVTASLSCLDAFHYLGIKDLQILGTPVDAIATAVTILLIGFFNAFGPTKTGFAAMLVALATIALTLVIGIFCLPHLMNPGELKILSPFAAGNPWQSWVGFTEIVLALSGVEAVANMTGIMVPPVERTAKRTILPVLVEIVILNLILAAAMNALPDQILYQRSPDGTLAHTGDMLKVIAHQYVDPVIPFFSAVSAFVFAALLLSAVNTAVGALVSVQFMLARDKELPKPFTGLNRYGMPFIPLVVAAIIPAAVVLIFPSVAALADLYAIGVVGAIAINLGSISTNRNLKLKTHERAIMIVLTVVLIAIELTIAVVKPHARSFALLVLVVGLAGRLATIASSRTLPLSRNSRFGYLAVSVAAILLELFNALVVGDTWPSFALSVGMAVTIGYLTDQVRRYRVVAGEPGAELALEGKPAGEEAELALAPTAAPVKPRMLLEGAFKPKMHIMVPTQGNTRLIEFAIEECKSRQAELQILFIRHLAVTPMGPTTIPTLAEDEQALQLFERLRTQAHDSGVPLRLLYGVARDIPDAILDMAVTHGANMLLLGLTRRGALWKAMKGDVIQGVAEHLPEDIGLLIYS</sequence>
<protein>
    <submittedName>
        <fullName evidence="8">Amino acid transporter</fullName>
    </submittedName>
</protein>
<keyword evidence="3 6" id="KW-0812">Transmembrane</keyword>
<feature type="transmembrane region" description="Helical" evidence="6">
    <location>
        <begin position="230"/>
        <end position="250"/>
    </location>
</feature>
<dbReference type="STRING" id="886293.Sinac_4719"/>
<feature type="domain" description="UspA" evidence="7">
    <location>
        <begin position="543"/>
        <end position="667"/>
    </location>
</feature>
<keyword evidence="2" id="KW-1003">Cell membrane</keyword>
<dbReference type="Pfam" id="PF00582">
    <property type="entry name" value="Usp"/>
    <property type="match status" value="1"/>
</dbReference>
<dbReference type="eggNOG" id="COG0531">
    <property type="taxonomic scope" value="Bacteria"/>
</dbReference>
<evidence type="ECO:0000313" key="8">
    <source>
        <dbReference type="EMBL" id="AGA28891.1"/>
    </source>
</evidence>
<dbReference type="InterPro" id="IPR006016">
    <property type="entry name" value="UspA"/>
</dbReference>
<evidence type="ECO:0000256" key="2">
    <source>
        <dbReference type="ARBA" id="ARBA00022475"/>
    </source>
</evidence>
<feature type="transmembrane region" description="Helical" evidence="6">
    <location>
        <begin position="124"/>
        <end position="142"/>
    </location>
</feature>
<evidence type="ECO:0000313" key="9">
    <source>
        <dbReference type="Proteomes" id="UP000010798"/>
    </source>
</evidence>
<dbReference type="EMBL" id="CP003364">
    <property type="protein sequence ID" value="AGA28891.1"/>
    <property type="molecule type" value="Genomic_DNA"/>
</dbReference>
<dbReference type="PANTHER" id="PTHR42770">
    <property type="entry name" value="AMINO ACID TRANSPORTER-RELATED"/>
    <property type="match status" value="1"/>
</dbReference>
<evidence type="ECO:0000256" key="4">
    <source>
        <dbReference type="ARBA" id="ARBA00022989"/>
    </source>
</evidence>
<comment type="subcellular location">
    <subcellularLocation>
        <location evidence="1">Cell membrane</location>
        <topology evidence="1">Multi-pass membrane protein</topology>
    </subcellularLocation>
</comment>
<reference evidence="8 9" key="1">
    <citation type="submission" date="2012-02" db="EMBL/GenBank/DDBJ databases">
        <title>Complete sequence of chromosome of Singulisphaera acidiphila DSM 18658.</title>
        <authorList>
            <consortium name="US DOE Joint Genome Institute (JGI-PGF)"/>
            <person name="Lucas S."/>
            <person name="Copeland A."/>
            <person name="Lapidus A."/>
            <person name="Glavina del Rio T."/>
            <person name="Dalin E."/>
            <person name="Tice H."/>
            <person name="Bruce D."/>
            <person name="Goodwin L."/>
            <person name="Pitluck S."/>
            <person name="Peters L."/>
            <person name="Ovchinnikova G."/>
            <person name="Chertkov O."/>
            <person name="Kyrpides N."/>
            <person name="Mavromatis K."/>
            <person name="Ivanova N."/>
            <person name="Brettin T."/>
            <person name="Detter J.C."/>
            <person name="Han C."/>
            <person name="Larimer F."/>
            <person name="Land M."/>
            <person name="Hauser L."/>
            <person name="Markowitz V."/>
            <person name="Cheng J.-F."/>
            <person name="Hugenholtz P."/>
            <person name="Woyke T."/>
            <person name="Wu D."/>
            <person name="Tindall B."/>
            <person name="Pomrenke H."/>
            <person name="Brambilla E."/>
            <person name="Klenk H.-P."/>
            <person name="Eisen J.A."/>
        </authorList>
    </citation>
    <scope>NUCLEOTIDE SEQUENCE [LARGE SCALE GENOMIC DNA]</scope>
    <source>
        <strain evidence="9">ATCC BAA-1392 / DSM 18658 / VKM B-2454 / MOB10</strain>
    </source>
</reference>
<dbReference type="InterPro" id="IPR014729">
    <property type="entry name" value="Rossmann-like_a/b/a_fold"/>
</dbReference>
<dbReference type="SUPFAM" id="SSF52402">
    <property type="entry name" value="Adenine nucleotide alpha hydrolases-like"/>
    <property type="match status" value="1"/>
</dbReference>
<feature type="transmembrane region" description="Helical" evidence="6">
    <location>
        <begin position="84"/>
        <end position="104"/>
    </location>
</feature>
<organism evidence="8 9">
    <name type="scientific">Singulisphaera acidiphila (strain ATCC BAA-1392 / DSM 18658 / VKM B-2454 / MOB10)</name>
    <dbReference type="NCBI Taxonomy" id="886293"/>
    <lineage>
        <taxon>Bacteria</taxon>
        <taxon>Pseudomonadati</taxon>
        <taxon>Planctomycetota</taxon>
        <taxon>Planctomycetia</taxon>
        <taxon>Isosphaerales</taxon>
        <taxon>Isosphaeraceae</taxon>
        <taxon>Singulisphaera</taxon>
    </lineage>
</organism>
<feature type="transmembrane region" description="Helical" evidence="6">
    <location>
        <begin position="362"/>
        <end position="380"/>
    </location>
</feature>
<proteinExistence type="predicted"/>
<dbReference type="AlphaFoldDB" id="L0DJT2"/>
<feature type="transmembrane region" description="Helical" evidence="6">
    <location>
        <begin position="472"/>
        <end position="489"/>
    </location>
</feature>
<dbReference type="Gene3D" id="3.40.50.620">
    <property type="entry name" value="HUPs"/>
    <property type="match status" value="1"/>
</dbReference>
<feature type="transmembrane region" description="Helical" evidence="6">
    <location>
        <begin position="149"/>
        <end position="174"/>
    </location>
</feature>
<dbReference type="RefSeq" id="WP_015248005.1">
    <property type="nucleotide sequence ID" value="NC_019892.1"/>
</dbReference>
<feature type="transmembrane region" description="Helical" evidence="6">
    <location>
        <begin position="44"/>
        <end position="64"/>
    </location>
</feature>
<dbReference type="Proteomes" id="UP000010798">
    <property type="component" value="Chromosome"/>
</dbReference>
<name>L0DJT2_SINAD</name>
<keyword evidence="4 6" id="KW-1133">Transmembrane helix</keyword>
<evidence type="ECO:0000259" key="7">
    <source>
        <dbReference type="Pfam" id="PF00582"/>
    </source>
</evidence>
<dbReference type="HOGENOM" id="CLU_406458_0_0_0"/>
<feature type="transmembrane region" description="Helical" evidence="6">
    <location>
        <begin position="194"/>
        <end position="218"/>
    </location>
</feature>
<dbReference type="PANTHER" id="PTHR42770:SF7">
    <property type="entry name" value="MEMBRANE PROTEIN"/>
    <property type="match status" value="1"/>
</dbReference>
<dbReference type="CDD" id="cd00293">
    <property type="entry name" value="USP-like"/>
    <property type="match status" value="1"/>
</dbReference>
<evidence type="ECO:0000256" key="5">
    <source>
        <dbReference type="ARBA" id="ARBA00023136"/>
    </source>
</evidence>
<keyword evidence="9" id="KW-1185">Reference proteome</keyword>
<dbReference type="InterPro" id="IPR050367">
    <property type="entry name" value="APC_superfamily"/>
</dbReference>
<accession>L0DJT2</accession>